<dbReference type="GO" id="GO:0035251">
    <property type="term" value="F:UDP-glucosyltransferase activity"/>
    <property type="evidence" value="ECO:0007669"/>
    <property type="project" value="UniProtKB-ARBA"/>
</dbReference>
<reference evidence="3" key="1">
    <citation type="submission" date="2019-03" db="EMBL/GenBank/DDBJ databases">
        <authorList>
            <person name="Mank J."/>
            <person name="Almeida P."/>
        </authorList>
    </citation>
    <scope>NUCLEOTIDE SEQUENCE</scope>
    <source>
        <strain evidence="3">78183</strain>
    </source>
</reference>
<protein>
    <submittedName>
        <fullName evidence="3">Uncharacterized protein</fullName>
    </submittedName>
</protein>
<dbReference type="PANTHER" id="PTHR48047">
    <property type="entry name" value="GLYCOSYLTRANSFERASE"/>
    <property type="match status" value="1"/>
</dbReference>
<dbReference type="SUPFAM" id="SSF53756">
    <property type="entry name" value="UDP-Glycosyltransferase/glycogen phosphorylase"/>
    <property type="match status" value="1"/>
</dbReference>
<evidence type="ECO:0000313" key="3">
    <source>
        <dbReference type="EMBL" id="VFU20257.1"/>
    </source>
</evidence>
<keyword evidence="2" id="KW-0328">Glycosyltransferase</keyword>
<comment type="similarity">
    <text evidence="1">Belongs to the UDP-glycosyltransferase family.</text>
</comment>
<keyword evidence="2" id="KW-0808">Transferase</keyword>
<dbReference type="Gene3D" id="3.40.50.2000">
    <property type="entry name" value="Glycogen Phosphorylase B"/>
    <property type="match status" value="1"/>
</dbReference>
<accession>A0A6N2JX61</accession>
<proteinExistence type="inferred from homology"/>
<organism evidence="3">
    <name type="scientific">Salix viminalis</name>
    <name type="common">Common osier</name>
    <name type="synonym">Basket willow</name>
    <dbReference type="NCBI Taxonomy" id="40686"/>
    <lineage>
        <taxon>Eukaryota</taxon>
        <taxon>Viridiplantae</taxon>
        <taxon>Streptophyta</taxon>
        <taxon>Embryophyta</taxon>
        <taxon>Tracheophyta</taxon>
        <taxon>Spermatophyta</taxon>
        <taxon>Magnoliopsida</taxon>
        <taxon>eudicotyledons</taxon>
        <taxon>Gunneridae</taxon>
        <taxon>Pentapetalae</taxon>
        <taxon>rosids</taxon>
        <taxon>fabids</taxon>
        <taxon>Malpighiales</taxon>
        <taxon>Salicaceae</taxon>
        <taxon>Saliceae</taxon>
        <taxon>Salix</taxon>
    </lineage>
</organism>
<dbReference type="AlphaFoldDB" id="A0A6N2JX61"/>
<name>A0A6N2JX61_SALVM</name>
<dbReference type="PANTHER" id="PTHR48047:SF45">
    <property type="entry name" value="SCOPOLETIN GLUCOSYLTRANSFERASE-LIKE"/>
    <property type="match status" value="1"/>
</dbReference>
<evidence type="ECO:0000256" key="1">
    <source>
        <dbReference type="ARBA" id="ARBA00009995"/>
    </source>
</evidence>
<dbReference type="EMBL" id="CAADRP010000001">
    <property type="protein sequence ID" value="VFU20257.1"/>
    <property type="molecule type" value="Genomic_DNA"/>
</dbReference>
<sequence length="107" mass="12042">MISMDFLTELPCLSVELTLSDRSSDMGSLGRQLHIFFFPFLAHGHMIPSVDMAKLFASRGVKTTIITTPLNAPFFSKTIQKTKDSGFDIDIQTIEFPADRREMPRGM</sequence>
<gene>
    <name evidence="3" type="ORF">SVIM_LOCUS4190</name>
</gene>
<evidence type="ECO:0000256" key="2">
    <source>
        <dbReference type="ARBA" id="ARBA00022676"/>
    </source>
</evidence>